<dbReference type="EMBL" id="JACJLT010000009">
    <property type="protein sequence ID" value="MBM6874430.1"/>
    <property type="molecule type" value="Genomic_DNA"/>
</dbReference>
<organism evidence="1 2">
    <name type="scientific">Fusobacterium mortiferum</name>
    <dbReference type="NCBI Taxonomy" id="850"/>
    <lineage>
        <taxon>Bacteria</taxon>
        <taxon>Fusobacteriati</taxon>
        <taxon>Fusobacteriota</taxon>
        <taxon>Fusobacteriia</taxon>
        <taxon>Fusobacteriales</taxon>
        <taxon>Fusobacteriaceae</taxon>
        <taxon>Fusobacterium</taxon>
    </lineage>
</organism>
<evidence type="ECO:0000313" key="1">
    <source>
        <dbReference type="EMBL" id="MBM6874430.1"/>
    </source>
</evidence>
<keyword evidence="2" id="KW-1185">Reference proteome</keyword>
<dbReference type="RefSeq" id="WP_204715652.1">
    <property type="nucleotide sequence ID" value="NZ_JACJLT010000009.1"/>
</dbReference>
<dbReference type="Proteomes" id="UP000728968">
    <property type="component" value="Unassembled WGS sequence"/>
</dbReference>
<gene>
    <name evidence="1" type="ORF">H6A04_01915</name>
</gene>
<accession>A0ABS2FZN7</accession>
<proteinExistence type="predicted"/>
<evidence type="ECO:0000313" key="2">
    <source>
        <dbReference type="Proteomes" id="UP000728968"/>
    </source>
</evidence>
<reference evidence="1 2" key="1">
    <citation type="journal article" date="2021" name="Sci. Rep.">
        <title>The distribution of antibiotic resistance genes in chicken gut microbiota commensals.</title>
        <authorList>
            <person name="Juricova H."/>
            <person name="Matiasovicova J."/>
            <person name="Kubasova T."/>
            <person name="Cejkova D."/>
            <person name="Rychlik I."/>
        </authorList>
    </citation>
    <scope>NUCLEOTIDE SEQUENCE [LARGE SCALE GENOMIC DNA]</scope>
    <source>
        <strain evidence="1 2">An425</strain>
    </source>
</reference>
<protein>
    <submittedName>
        <fullName evidence="1">Uncharacterized protein</fullName>
    </submittedName>
</protein>
<name>A0ABS2FZN7_FUSMR</name>
<comment type="caution">
    <text evidence="1">The sequence shown here is derived from an EMBL/GenBank/DDBJ whole genome shotgun (WGS) entry which is preliminary data.</text>
</comment>
<sequence>MRKFVEVNDTFEFEGEKFKVIESQKITCDGCHFKENCHEFDFDALPSCLGCFRKDGKYVIFKLANIN</sequence>